<evidence type="ECO:0000256" key="2">
    <source>
        <dbReference type="SAM" id="Phobius"/>
    </source>
</evidence>
<keyword evidence="4" id="KW-1185">Reference proteome</keyword>
<evidence type="ECO:0000313" key="3">
    <source>
        <dbReference type="EMBL" id="GCD98994.1"/>
    </source>
</evidence>
<organism evidence="3 4">
    <name type="scientific">Embleya hyalina</name>
    <dbReference type="NCBI Taxonomy" id="516124"/>
    <lineage>
        <taxon>Bacteria</taxon>
        <taxon>Bacillati</taxon>
        <taxon>Actinomycetota</taxon>
        <taxon>Actinomycetes</taxon>
        <taxon>Kitasatosporales</taxon>
        <taxon>Streptomycetaceae</taxon>
        <taxon>Embleya</taxon>
    </lineage>
</organism>
<name>A0A401YWL8_9ACTN</name>
<keyword evidence="2" id="KW-0812">Transmembrane</keyword>
<reference evidence="3 4" key="1">
    <citation type="submission" date="2018-12" db="EMBL/GenBank/DDBJ databases">
        <title>Draft genome sequence of Embleya hyalina NBRC 13850T.</title>
        <authorList>
            <person name="Komaki H."/>
            <person name="Hosoyama A."/>
            <person name="Kimura A."/>
            <person name="Ichikawa N."/>
            <person name="Tamura T."/>
        </authorList>
    </citation>
    <scope>NUCLEOTIDE SEQUENCE [LARGE SCALE GENOMIC DNA]</scope>
    <source>
        <strain evidence="3 4">NBRC 13850</strain>
    </source>
</reference>
<protein>
    <submittedName>
        <fullName evidence="3">Uncharacterized protein</fullName>
    </submittedName>
</protein>
<feature type="transmembrane region" description="Helical" evidence="2">
    <location>
        <begin position="44"/>
        <end position="65"/>
    </location>
</feature>
<keyword evidence="2" id="KW-0472">Membrane</keyword>
<dbReference type="RefSeq" id="WP_126640845.1">
    <property type="nucleotide sequence ID" value="NZ_BIFH01000030.1"/>
</dbReference>
<dbReference type="EMBL" id="BIFH01000030">
    <property type="protein sequence ID" value="GCD98994.1"/>
    <property type="molecule type" value="Genomic_DNA"/>
</dbReference>
<dbReference type="AlphaFoldDB" id="A0A401YWL8"/>
<keyword evidence="2" id="KW-1133">Transmembrane helix</keyword>
<feature type="compositionally biased region" description="Pro residues" evidence="1">
    <location>
        <begin position="19"/>
        <end position="28"/>
    </location>
</feature>
<dbReference type="Proteomes" id="UP000286931">
    <property type="component" value="Unassembled WGS sequence"/>
</dbReference>
<feature type="region of interest" description="Disordered" evidence="1">
    <location>
        <begin position="1"/>
        <end position="28"/>
    </location>
</feature>
<proteinExistence type="predicted"/>
<evidence type="ECO:0000256" key="1">
    <source>
        <dbReference type="SAM" id="MobiDB-lite"/>
    </source>
</evidence>
<dbReference type="OrthoDB" id="4350736at2"/>
<comment type="caution">
    <text evidence="3">The sequence shown here is derived from an EMBL/GenBank/DDBJ whole genome shotgun (WGS) entry which is preliminary data.</text>
</comment>
<evidence type="ECO:0000313" key="4">
    <source>
        <dbReference type="Proteomes" id="UP000286931"/>
    </source>
</evidence>
<sequence length="231" mass="23946">MSVTVSPPGAADAEEVPEPPEFPYRPLPPNLARRVRRRAALRRLRHVFGSVVLAGAAAGGLWLAAPGSGGGGGLPPTPPDPTPLWPVDRSQPSDLRTDVGFGASAWIGDTGPEGDSSWCLGGAAEPEEARCRFLPTPGRLDTAIMPSGRYAPAGQRLVVAVLIGRGTTAPALRGELHDAAGARRMRLERPADLPGVAYLWAFTGGSPVSITVYDEAGNLVAACAGCTDEAR</sequence>
<accession>A0A401YWL8</accession>
<gene>
    <name evidence="3" type="ORF">EHYA_06706</name>
</gene>